<protein>
    <submittedName>
        <fullName evidence="2">Uncharacterized protein</fullName>
    </submittedName>
</protein>
<evidence type="ECO:0000256" key="1">
    <source>
        <dbReference type="SAM" id="Phobius"/>
    </source>
</evidence>
<gene>
    <name evidence="2" type="ORF">HNQ80_001152</name>
</gene>
<feature type="transmembrane region" description="Helical" evidence="1">
    <location>
        <begin position="41"/>
        <end position="65"/>
    </location>
</feature>
<dbReference type="AlphaFoldDB" id="A0A841KNT4"/>
<evidence type="ECO:0000313" key="3">
    <source>
        <dbReference type="Proteomes" id="UP000579281"/>
    </source>
</evidence>
<evidence type="ECO:0000313" key="2">
    <source>
        <dbReference type="EMBL" id="MBB6215063.1"/>
    </source>
</evidence>
<keyword evidence="1" id="KW-0472">Membrane</keyword>
<name>A0A841KNT4_9FIRM</name>
<keyword evidence="1" id="KW-1133">Transmembrane helix</keyword>
<proteinExistence type="predicted"/>
<organism evidence="2 3">
    <name type="scientific">Anaerosolibacter carboniphilus</name>
    <dbReference type="NCBI Taxonomy" id="1417629"/>
    <lineage>
        <taxon>Bacteria</taxon>
        <taxon>Bacillati</taxon>
        <taxon>Bacillota</taxon>
        <taxon>Clostridia</taxon>
        <taxon>Peptostreptococcales</taxon>
        <taxon>Thermotaleaceae</taxon>
        <taxon>Anaerosolibacter</taxon>
    </lineage>
</organism>
<feature type="transmembrane region" description="Helical" evidence="1">
    <location>
        <begin position="7"/>
        <end position="29"/>
    </location>
</feature>
<comment type="caution">
    <text evidence="2">The sequence shown here is derived from an EMBL/GenBank/DDBJ whole genome shotgun (WGS) entry which is preliminary data.</text>
</comment>
<keyword evidence="1" id="KW-0812">Transmembrane</keyword>
<dbReference type="EMBL" id="JACHEN010000005">
    <property type="protein sequence ID" value="MBB6215063.1"/>
    <property type="molecule type" value="Genomic_DNA"/>
</dbReference>
<sequence length="75" mass="8577">MNKTNRILVALIKIVCLLFLACLIVELFSPQNIISDLVQKSIFSILILSSILAVLAIIQCNLWKIRTGFRKIFMR</sequence>
<accession>A0A841KNT4</accession>
<dbReference type="Proteomes" id="UP000579281">
    <property type="component" value="Unassembled WGS sequence"/>
</dbReference>
<keyword evidence="3" id="KW-1185">Reference proteome</keyword>
<reference evidence="2 3" key="1">
    <citation type="submission" date="2020-08" db="EMBL/GenBank/DDBJ databases">
        <title>Genomic Encyclopedia of Type Strains, Phase IV (KMG-IV): sequencing the most valuable type-strain genomes for metagenomic binning, comparative biology and taxonomic classification.</title>
        <authorList>
            <person name="Goeker M."/>
        </authorList>
    </citation>
    <scope>NUCLEOTIDE SEQUENCE [LARGE SCALE GENOMIC DNA]</scope>
    <source>
        <strain evidence="2 3">DSM 103526</strain>
    </source>
</reference>